<evidence type="ECO:0000313" key="2">
    <source>
        <dbReference type="EMBL" id="OYD15291.1"/>
    </source>
</evidence>
<gene>
    <name evidence="2" type="ORF">CH330_06070</name>
</gene>
<feature type="transmembrane region" description="Helical" evidence="1">
    <location>
        <begin position="55"/>
        <end position="77"/>
    </location>
</feature>
<dbReference type="AlphaFoldDB" id="A0A235BSV3"/>
<dbReference type="Pfam" id="PF12679">
    <property type="entry name" value="ABC2_membrane_2"/>
    <property type="match status" value="1"/>
</dbReference>
<keyword evidence="1" id="KW-0812">Transmembrane</keyword>
<dbReference type="Proteomes" id="UP000215559">
    <property type="component" value="Unassembled WGS sequence"/>
</dbReference>
<sequence>MMFGRISGIARNTFREAIRDKVLLILLVFAIVVMGSAKVIQPLALGEESKVIKDLGLGAITFFCVLIAVLVGGRLVYKEMEKRTIYIMLAKPVRRWEFILGKYLGLMAVLFVSMLIMTAGFYIILLVSGIPASAYLLWSLLMTAFELAILTAVAILFSSFVPPIASAVFTFAVYFIGHLTRDLRLLAAMSPSAVVKGISEFLYYVLPNLSNFNIKGEVVHDVLLNPQALALSALYALVYTATLLLISVAIFRRKDF</sequence>
<dbReference type="GO" id="GO:0005886">
    <property type="term" value="C:plasma membrane"/>
    <property type="evidence" value="ECO:0007669"/>
    <property type="project" value="UniProtKB-SubCell"/>
</dbReference>
<keyword evidence="1" id="KW-0472">Membrane</keyword>
<feature type="transmembrane region" description="Helical" evidence="1">
    <location>
        <begin position="147"/>
        <end position="176"/>
    </location>
</feature>
<feature type="transmembrane region" description="Helical" evidence="1">
    <location>
        <begin position="98"/>
        <end position="127"/>
    </location>
</feature>
<organism evidence="2 3">
    <name type="scientific">candidate division WOR-3 bacterium JGI_Cruoil_03_51_56</name>
    <dbReference type="NCBI Taxonomy" id="1973747"/>
    <lineage>
        <taxon>Bacteria</taxon>
        <taxon>Bacteria division WOR-3</taxon>
    </lineage>
</organism>
<dbReference type="GO" id="GO:0140359">
    <property type="term" value="F:ABC-type transporter activity"/>
    <property type="evidence" value="ECO:0007669"/>
    <property type="project" value="InterPro"/>
</dbReference>
<name>A0A235BSV3_UNCW3</name>
<evidence type="ECO:0000313" key="3">
    <source>
        <dbReference type="Proteomes" id="UP000215559"/>
    </source>
</evidence>
<reference evidence="2 3" key="1">
    <citation type="submission" date="2017-07" db="EMBL/GenBank/DDBJ databases">
        <title>Recovery of genomes from metagenomes via a dereplication, aggregation, and scoring strategy.</title>
        <authorList>
            <person name="Sieber C.M."/>
            <person name="Probst A.J."/>
            <person name="Sharrar A."/>
            <person name="Thomas B.C."/>
            <person name="Hess M."/>
            <person name="Tringe S.G."/>
            <person name="Banfield J.F."/>
        </authorList>
    </citation>
    <scope>NUCLEOTIDE SEQUENCE [LARGE SCALE GENOMIC DNA]</scope>
    <source>
        <strain evidence="2">JGI_Cruoil_03_51_56</strain>
    </source>
</reference>
<proteinExistence type="predicted"/>
<accession>A0A235BSV3</accession>
<evidence type="ECO:0008006" key="4">
    <source>
        <dbReference type="Google" id="ProtNLM"/>
    </source>
</evidence>
<protein>
    <recommendedName>
        <fullName evidence="4">ABC transporter permease</fullName>
    </recommendedName>
</protein>
<comment type="caution">
    <text evidence="2">The sequence shown here is derived from an EMBL/GenBank/DDBJ whole genome shotgun (WGS) entry which is preliminary data.</text>
</comment>
<keyword evidence="1" id="KW-1133">Transmembrane helix</keyword>
<feature type="transmembrane region" description="Helical" evidence="1">
    <location>
        <begin position="21"/>
        <end position="43"/>
    </location>
</feature>
<dbReference type="EMBL" id="NOZP01000113">
    <property type="protein sequence ID" value="OYD15291.1"/>
    <property type="molecule type" value="Genomic_DNA"/>
</dbReference>
<dbReference type="PANTHER" id="PTHR43471:SF10">
    <property type="entry name" value="SLL1107 PROTEIN"/>
    <property type="match status" value="1"/>
</dbReference>
<evidence type="ECO:0000256" key="1">
    <source>
        <dbReference type="SAM" id="Phobius"/>
    </source>
</evidence>
<feature type="transmembrane region" description="Helical" evidence="1">
    <location>
        <begin position="226"/>
        <end position="251"/>
    </location>
</feature>
<dbReference type="PANTHER" id="PTHR43471">
    <property type="entry name" value="ABC TRANSPORTER PERMEASE"/>
    <property type="match status" value="1"/>
</dbReference>